<dbReference type="InterPro" id="IPR016181">
    <property type="entry name" value="Acyl_CoA_acyltransferase"/>
</dbReference>
<dbReference type="AlphaFoldDB" id="L7LBZ5"/>
<accession>L7LBZ5</accession>
<reference evidence="2 3" key="1">
    <citation type="submission" date="2012-12" db="EMBL/GenBank/DDBJ databases">
        <title>Whole genome shotgun sequence of Gordonia hirsuta NBRC 16056.</title>
        <authorList>
            <person name="Isaki-Nakamura S."/>
            <person name="Hosoyama A."/>
            <person name="Tsuchikane K."/>
            <person name="Katsumata H."/>
            <person name="Baba S."/>
            <person name="Yamazaki S."/>
            <person name="Fujita N."/>
        </authorList>
    </citation>
    <scope>NUCLEOTIDE SEQUENCE [LARGE SCALE GENOMIC DNA]</scope>
    <source>
        <strain evidence="2 3">NBRC 16056</strain>
    </source>
</reference>
<dbReference type="PIRSF" id="PIRSF021603">
    <property type="entry name" value="UCP21603_acetyltransf"/>
    <property type="match status" value="1"/>
</dbReference>
<dbReference type="Proteomes" id="UP000053405">
    <property type="component" value="Unassembled WGS sequence"/>
</dbReference>
<dbReference type="STRING" id="1121927.GOHSU_45_00150"/>
<protein>
    <recommendedName>
        <fullName evidence="1">N-acetyltransferase domain-containing protein</fullName>
    </recommendedName>
</protein>
<evidence type="ECO:0000313" key="2">
    <source>
        <dbReference type="EMBL" id="GAC58650.1"/>
    </source>
</evidence>
<feature type="domain" description="N-acetyltransferase" evidence="1">
    <location>
        <begin position="137"/>
        <end position="278"/>
    </location>
</feature>
<keyword evidence="3" id="KW-1185">Reference proteome</keyword>
<dbReference type="InterPro" id="IPR013653">
    <property type="entry name" value="GCN5-like_dom"/>
</dbReference>
<dbReference type="PANTHER" id="PTHR43072">
    <property type="entry name" value="N-ACETYLTRANSFERASE"/>
    <property type="match status" value="1"/>
</dbReference>
<comment type="caution">
    <text evidence="2">The sequence shown here is derived from an EMBL/GenBank/DDBJ whole genome shotgun (WGS) entry which is preliminary data.</text>
</comment>
<organism evidence="2 3">
    <name type="scientific">Gordonia hirsuta DSM 44140 = NBRC 16056</name>
    <dbReference type="NCBI Taxonomy" id="1121927"/>
    <lineage>
        <taxon>Bacteria</taxon>
        <taxon>Bacillati</taxon>
        <taxon>Actinomycetota</taxon>
        <taxon>Actinomycetes</taxon>
        <taxon>Mycobacteriales</taxon>
        <taxon>Gordoniaceae</taxon>
        <taxon>Gordonia</taxon>
    </lineage>
</organism>
<proteinExistence type="predicted"/>
<dbReference type="OrthoDB" id="5241264at2"/>
<name>L7LBZ5_9ACTN</name>
<dbReference type="Pfam" id="PF13312">
    <property type="entry name" value="DUF4081"/>
    <property type="match status" value="1"/>
</dbReference>
<dbReference type="InterPro" id="IPR025289">
    <property type="entry name" value="DUF4081"/>
</dbReference>
<dbReference type="RefSeq" id="WP_005943179.1">
    <property type="nucleotide sequence ID" value="NZ_ATVK01000023.1"/>
</dbReference>
<gene>
    <name evidence="2" type="ORF">GOHSU_45_00150</name>
</gene>
<sequence length="278" mass="29950">MLGLLRDRPLGSRDAAAVARALDADPVASCMVAARVEAFGLTPRFLGGELWTASQPEDSLCFSGANLMPLSGDPGQLDHFAARALAMPRVCTSVVGPSHLALALWERLATEWSEPREIRAEQPLLAVDGYPATPIDREVRRVTQDDLDDYFPAAVTMFTSEVGVDPCDGDGGQSFRRRLSSLISAGRVFARFDGRRVIFKAEIGSLSRRAGQIQGVWVDPEYRGRGYGAAGTAAVVAAIARQGRIASLYVNDYNTAARAAYQRVGFQQVGTFATVLID</sequence>
<dbReference type="PROSITE" id="PS51186">
    <property type="entry name" value="GNAT"/>
    <property type="match status" value="1"/>
</dbReference>
<dbReference type="InterPro" id="IPR000182">
    <property type="entry name" value="GNAT_dom"/>
</dbReference>
<dbReference type="Pfam" id="PF08445">
    <property type="entry name" value="FR47"/>
    <property type="match status" value="1"/>
</dbReference>
<dbReference type="SUPFAM" id="SSF55729">
    <property type="entry name" value="Acyl-CoA N-acyltransferases (Nat)"/>
    <property type="match status" value="1"/>
</dbReference>
<evidence type="ECO:0000313" key="3">
    <source>
        <dbReference type="Proteomes" id="UP000053405"/>
    </source>
</evidence>
<dbReference type="eggNOG" id="COG3393">
    <property type="taxonomic scope" value="Bacteria"/>
</dbReference>
<dbReference type="Gene3D" id="3.40.630.30">
    <property type="match status" value="1"/>
</dbReference>
<dbReference type="InterPro" id="IPR016794">
    <property type="entry name" value="UCP21603_acetyltransf"/>
</dbReference>
<evidence type="ECO:0000259" key="1">
    <source>
        <dbReference type="PROSITE" id="PS51186"/>
    </source>
</evidence>
<dbReference type="PANTHER" id="PTHR43072:SF54">
    <property type="entry name" value="GCN5-RELATED N-ACETYLTRANSFERASE"/>
    <property type="match status" value="1"/>
</dbReference>
<dbReference type="EMBL" id="BANT01000045">
    <property type="protein sequence ID" value="GAC58650.1"/>
    <property type="molecule type" value="Genomic_DNA"/>
</dbReference>
<dbReference type="GO" id="GO:0016747">
    <property type="term" value="F:acyltransferase activity, transferring groups other than amino-acyl groups"/>
    <property type="evidence" value="ECO:0007669"/>
    <property type="project" value="InterPro"/>
</dbReference>